<comment type="domain">
    <text evidence="7">A pair of annexin repeats may form one binding site for calcium and phospholipid.</text>
</comment>
<dbReference type="Pfam" id="PF00191">
    <property type="entry name" value="Annexin"/>
    <property type="match status" value="4"/>
</dbReference>
<comment type="similarity">
    <text evidence="1 7">Belongs to the annexin family.</text>
</comment>
<evidence type="ECO:0000256" key="1">
    <source>
        <dbReference type="ARBA" id="ARBA00007831"/>
    </source>
</evidence>
<evidence type="ECO:0000256" key="4">
    <source>
        <dbReference type="ARBA" id="ARBA00022837"/>
    </source>
</evidence>
<dbReference type="EMBL" id="UXUI01010242">
    <property type="protein sequence ID" value="VDD94957.1"/>
    <property type="molecule type" value="Genomic_DNA"/>
</dbReference>
<dbReference type="SMART" id="SM00335">
    <property type="entry name" value="ANX"/>
    <property type="match status" value="4"/>
</dbReference>
<dbReference type="FunFam" id="1.10.220.10:FF:000002">
    <property type="entry name" value="Annexin"/>
    <property type="match status" value="1"/>
</dbReference>
<evidence type="ECO:0000256" key="5">
    <source>
        <dbReference type="ARBA" id="ARBA00023216"/>
    </source>
</evidence>
<evidence type="ECO:0000313" key="10">
    <source>
        <dbReference type="WBParaSite" id="EVEC_0001036301-mRNA-1"/>
    </source>
</evidence>
<keyword evidence="6 7" id="KW-0111">Calcium/phospholipid-binding</keyword>
<evidence type="ECO:0000256" key="3">
    <source>
        <dbReference type="ARBA" id="ARBA00022737"/>
    </source>
</evidence>
<name>A0A0N4VHR2_ENTVE</name>
<keyword evidence="2" id="KW-0597">Phosphoprotein</keyword>
<accession>A0A0N4VHR2</accession>
<dbReference type="WBParaSite" id="EVEC_0001036301-mRNA-1">
    <property type="protein sequence ID" value="EVEC_0001036301-mRNA-1"/>
    <property type="gene ID" value="EVEC_0001036301"/>
</dbReference>
<dbReference type="GO" id="GO:0005886">
    <property type="term" value="C:plasma membrane"/>
    <property type="evidence" value="ECO:0007669"/>
    <property type="project" value="TreeGrafter"/>
</dbReference>
<dbReference type="FunFam" id="1.10.220.10:FF:000005">
    <property type="entry name" value="Annexin"/>
    <property type="match status" value="1"/>
</dbReference>
<dbReference type="FunFam" id="1.10.220.10:FF:000003">
    <property type="entry name" value="Annexin"/>
    <property type="match status" value="1"/>
</dbReference>
<dbReference type="PANTHER" id="PTHR10502:SF102">
    <property type="entry name" value="ANNEXIN B11"/>
    <property type="match status" value="1"/>
</dbReference>
<evidence type="ECO:0000313" key="9">
    <source>
        <dbReference type="Proteomes" id="UP000274131"/>
    </source>
</evidence>
<dbReference type="PRINTS" id="PR00196">
    <property type="entry name" value="ANNEXIN"/>
</dbReference>
<organism evidence="10">
    <name type="scientific">Enterobius vermicularis</name>
    <name type="common">Human pinworm</name>
    <dbReference type="NCBI Taxonomy" id="51028"/>
    <lineage>
        <taxon>Eukaryota</taxon>
        <taxon>Metazoa</taxon>
        <taxon>Ecdysozoa</taxon>
        <taxon>Nematoda</taxon>
        <taxon>Chromadorea</taxon>
        <taxon>Rhabditida</taxon>
        <taxon>Spirurina</taxon>
        <taxon>Oxyuridomorpha</taxon>
        <taxon>Oxyuroidea</taxon>
        <taxon>Oxyuridae</taxon>
        <taxon>Enterobius</taxon>
    </lineage>
</organism>
<dbReference type="SUPFAM" id="SSF47874">
    <property type="entry name" value="Annexin"/>
    <property type="match status" value="1"/>
</dbReference>
<evidence type="ECO:0000256" key="2">
    <source>
        <dbReference type="ARBA" id="ARBA00022553"/>
    </source>
</evidence>
<dbReference type="GO" id="GO:0005509">
    <property type="term" value="F:calcium ion binding"/>
    <property type="evidence" value="ECO:0007669"/>
    <property type="project" value="InterPro"/>
</dbReference>
<sequence length="332" mass="37807">MSYYGTIRPKDQFDAEAAADSLENAMKGRGCDKNRILEVLTRCSNAQRQMIRTPYKTKYGRDLITQLKKELSGDFEDVMIGLMDTQTKYDVVQLRKAVKGLGTNEKVLIELLCSRTKEEMIAIKNEYQNAYGKTLESAIIGDTSGLFQRILVSLIQANRDESDHVDPVKANHASLFKTSCGFLIMKKDARKLYNDGEKKFGTEESTFTAILLAQNFRQLELVFKEYEKIAGHPIEKAIESEFSGDAKDGFLTLIKCIRNKPAYFAEELYKSMKGFGTRDNDLIRIIISRSEIDLVLIRQEFEKMYKKPLEDFIKSDCSGAYRDALISIVRGN</sequence>
<proteinExistence type="inferred from homology"/>
<keyword evidence="4 7" id="KW-0106">Calcium</keyword>
<dbReference type="InterPro" id="IPR018502">
    <property type="entry name" value="Annexin_repeat"/>
</dbReference>
<evidence type="ECO:0000313" key="8">
    <source>
        <dbReference type="EMBL" id="VDD94957.1"/>
    </source>
</evidence>
<dbReference type="GO" id="GO:0005634">
    <property type="term" value="C:nucleus"/>
    <property type="evidence" value="ECO:0007669"/>
    <property type="project" value="TreeGrafter"/>
</dbReference>
<gene>
    <name evidence="8" type="ORF">EVEC_LOCUS9708</name>
</gene>
<dbReference type="Gene3D" id="1.10.220.10">
    <property type="entry name" value="Annexin"/>
    <property type="match status" value="4"/>
</dbReference>
<evidence type="ECO:0000256" key="6">
    <source>
        <dbReference type="ARBA" id="ARBA00023302"/>
    </source>
</evidence>
<evidence type="ECO:0000256" key="7">
    <source>
        <dbReference type="RuleBase" id="RU003540"/>
    </source>
</evidence>
<dbReference type="GO" id="GO:0005544">
    <property type="term" value="F:calcium-dependent phospholipid binding"/>
    <property type="evidence" value="ECO:0007669"/>
    <property type="project" value="UniProtKB-KW"/>
</dbReference>
<dbReference type="AlphaFoldDB" id="A0A0N4VHR2"/>
<dbReference type="PANTHER" id="PTHR10502">
    <property type="entry name" value="ANNEXIN"/>
    <property type="match status" value="1"/>
</dbReference>
<dbReference type="InterPro" id="IPR037104">
    <property type="entry name" value="Annexin_sf"/>
</dbReference>
<dbReference type="GO" id="GO:0005737">
    <property type="term" value="C:cytoplasm"/>
    <property type="evidence" value="ECO:0007669"/>
    <property type="project" value="TreeGrafter"/>
</dbReference>
<dbReference type="PROSITE" id="PS51897">
    <property type="entry name" value="ANNEXIN_2"/>
    <property type="match status" value="4"/>
</dbReference>
<keyword evidence="9" id="KW-1185">Reference proteome</keyword>
<protein>
    <recommendedName>
        <fullName evidence="7">Annexin</fullName>
    </recommendedName>
</protein>
<dbReference type="FunFam" id="1.10.220.10:FF:000001">
    <property type="entry name" value="Annexin"/>
    <property type="match status" value="1"/>
</dbReference>
<dbReference type="PROSITE" id="PS00223">
    <property type="entry name" value="ANNEXIN_1"/>
    <property type="match status" value="2"/>
</dbReference>
<keyword evidence="3 7" id="KW-0677">Repeat</keyword>
<dbReference type="InterPro" id="IPR018252">
    <property type="entry name" value="Annexin_repeat_CS"/>
</dbReference>
<reference evidence="8 9" key="2">
    <citation type="submission" date="2018-10" db="EMBL/GenBank/DDBJ databases">
        <authorList>
            <consortium name="Pathogen Informatics"/>
        </authorList>
    </citation>
    <scope>NUCLEOTIDE SEQUENCE [LARGE SCALE GENOMIC DNA]</scope>
</reference>
<dbReference type="GO" id="GO:0001786">
    <property type="term" value="F:phosphatidylserine binding"/>
    <property type="evidence" value="ECO:0007669"/>
    <property type="project" value="TreeGrafter"/>
</dbReference>
<keyword evidence="5 7" id="KW-0041">Annexin</keyword>
<dbReference type="GO" id="GO:0012506">
    <property type="term" value="C:vesicle membrane"/>
    <property type="evidence" value="ECO:0007669"/>
    <property type="project" value="TreeGrafter"/>
</dbReference>
<dbReference type="InterPro" id="IPR001464">
    <property type="entry name" value="Annexin"/>
</dbReference>
<dbReference type="OrthoDB" id="37886at2759"/>
<reference evidence="10" key="1">
    <citation type="submission" date="2017-02" db="UniProtKB">
        <authorList>
            <consortium name="WormBaseParasite"/>
        </authorList>
    </citation>
    <scope>IDENTIFICATION</scope>
</reference>
<dbReference type="Proteomes" id="UP000274131">
    <property type="component" value="Unassembled WGS sequence"/>
</dbReference>
<dbReference type="STRING" id="51028.A0A0N4VHR2"/>